<feature type="non-terminal residue" evidence="1">
    <location>
        <position position="174"/>
    </location>
</feature>
<sequence length="174" mass="19153">MTLKKTNSCGRGRWFILKVLIFIAVFLLTGCSGGLGPSTLKGNRFSYNTAIQRSNDQQLLLNLVRLKYRDTPYFLEVNSVAAQFRFSANANANATLVEAVKGVFGLGVGASVEETPTVSYAPLQGEQFIQRFLSHIPLENIFLLTRSGWSIKRILRVCLERVGNLKNAPTASGP</sequence>
<evidence type="ECO:0000313" key="1">
    <source>
        <dbReference type="EMBL" id="VAX31394.1"/>
    </source>
</evidence>
<gene>
    <name evidence="1" type="ORF">MNBD_NITROSPINAE05-451</name>
</gene>
<protein>
    <submittedName>
        <fullName evidence="1">Uncharacterized protein</fullName>
    </submittedName>
</protein>
<dbReference type="EMBL" id="UOGG01000154">
    <property type="protein sequence ID" value="VAX31394.1"/>
    <property type="molecule type" value="Genomic_DNA"/>
</dbReference>
<reference evidence="1" key="1">
    <citation type="submission" date="2018-06" db="EMBL/GenBank/DDBJ databases">
        <authorList>
            <person name="Zhirakovskaya E."/>
        </authorList>
    </citation>
    <scope>NUCLEOTIDE SEQUENCE</scope>
</reference>
<accession>A0A3B1D5F8</accession>
<proteinExistence type="predicted"/>
<dbReference type="AlphaFoldDB" id="A0A3B1D5F8"/>
<dbReference type="PROSITE" id="PS51257">
    <property type="entry name" value="PROKAR_LIPOPROTEIN"/>
    <property type="match status" value="1"/>
</dbReference>
<name>A0A3B1D5F8_9ZZZZ</name>
<organism evidence="1">
    <name type="scientific">hydrothermal vent metagenome</name>
    <dbReference type="NCBI Taxonomy" id="652676"/>
    <lineage>
        <taxon>unclassified sequences</taxon>
        <taxon>metagenomes</taxon>
        <taxon>ecological metagenomes</taxon>
    </lineage>
</organism>